<dbReference type="PANTHER" id="PTHR33393">
    <property type="entry name" value="POLYGLUTAMINE SYNTHESIS ACCESSORY PROTEIN RV0574C-RELATED"/>
    <property type="match status" value="1"/>
</dbReference>
<dbReference type="InterPro" id="IPR029052">
    <property type="entry name" value="Metallo-depent_PP-like"/>
</dbReference>
<evidence type="ECO:0000313" key="4">
    <source>
        <dbReference type="Proteomes" id="UP000262954"/>
    </source>
</evidence>
<gene>
    <name evidence="3" type="ORF">DDY73_00395</name>
</gene>
<evidence type="ECO:0000256" key="1">
    <source>
        <dbReference type="ARBA" id="ARBA00005662"/>
    </source>
</evidence>
<dbReference type="InterPro" id="IPR019079">
    <property type="entry name" value="Capsule_synth_CapA"/>
</dbReference>
<name>A0A354LYV1_9BACT</name>
<dbReference type="Gene3D" id="3.60.21.10">
    <property type="match status" value="1"/>
</dbReference>
<dbReference type="InterPro" id="IPR052169">
    <property type="entry name" value="CW_Biosynth-Accessory"/>
</dbReference>
<evidence type="ECO:0000313" key="3">
    <source>
        <dbReference type="EMBL" id="HBJ07440.1"/>
    </source>
</evidence>
<protein>
    <submittedName>
        <fullName evidence="3">Capsular biosynthesis protein</fullName>
    </submittedName>
</protein>
<dbReference type="EMBL" id="DNWC01000008">
    <property type="protein sequence ID" value="HBJ07440.1"/>
    <property type="molecule type" value="Genomic_DNA"/>
</dbReference>
<feature type="domain" description="Capsule synthesis protein CapA" evidence="2">
    <location>
        <begin position="25"/>
        <end position="270"/>
    </location>
</feature>
<dbReference type="CDD" id="cd07381">
    <property type="entry name" value="MPP_CapA"/>
    <property type="match status" value="1"/>
</dbReference>
<organism evidence="3 4">
    <name type="scientific">Coprobacter fastidiosus</name>
    <dbReference type="NCBI Taxonomy" id="1099853"/>
    <lineage>
        <taxon>Bacteria</taxon>
        <taxon>Pseudomonadati</taxon>
        <taxon>Bacteroidota</taxon>
        <taxon>Bacteroidia</taxon>
        <taxon>Bacteroidales</taxon>
        <taxon>Barnesiellaceae</taxon>
        <taxon>Coprobacter</taxon>
    </lineage>
</organism>
<dbReference type="RefSeq" id="WP_270214556.1">
    <property type="nucleotide sequence ID" value="NZ_JAQDEG010000047.1"/>
</dbReference>
<dbReference type="Proteomes" id="UP000262954">
    <property type="component" value="Unassembled WGS sequence"/>
</dbReference>
<comment type="similarity">
    <text evidence="1">Belongs to the CapA family.</text>
</comment>
<proteinExistence type="inferred from homology"/>
<evidence type="ECO:0000259" key="2">
    <source>
        <dbReference type="SMART" id="SM00854"/>
    </source>
</evidence>
<comment type="caution">
    <text evidence="3">The sequence shown here is derived from an EMBL/GenBank/DDBJ whole genome shotgun (WGS) entry which is preliminary data.</text>
</comment>
<dbReference type="SMART" id="SM00854">
    <property type="entry name" value="PGA_cap"/>
    <property type="match status" value="1"/>
</dbReference>
<dbReference type="Pfam" id="PF09587">
    <property type="entry name" value="PGA_cap"/>
    <property type="match status" value="1"/>
</dbReference>
<dbReference type="SUPFAM" id="SSF56300">
    <property type="entry name" value="Metallo-dependent phosphatases"/>
    <property type="match status" value="1"/>
</dbReference>
<sequence>MKTRFYLLSLFFLVSVYIQAQQRITLLFAGDAMQHLAQIEDARTSSGYDYDSCFVQIKDEIQSAGLAVVNLEAPLGGFPYSGYPQFCAPDAFAQALKKAGFDLFLTANNHCLDRREKGLERTIRQLDSLEVFRAGTYCSENERKRLHPLLLRKNGIRLAFLNYTYGTNGIQVRPPYIVNYIQLENILRDVETAKKNGADVIIVCPHWGDEYRTLPNVSQKKLANTLVDAGVHLIVGAHPHVVQPIEARLDSIGRIKSVVAYSLGNFISNMKTRTTMGSIVFKVDVVKDSSDIRIENPRYALIFTQRPVHVSEQGFTVLPAARWLAKGDSIPSSLSIPLARFVQDTRKLFSQQNKGTVTEYEF</sequence>
<dbReference type="AlphaFoldDB" id="A0A354LYV1"/>
<accession>A0A354LYV1</accession>
<reference evidence="3 4" key="1">
    <citation type="journal article" date="2018" name="Nat. Biotechnol.">
        <title>A standardized bacterial taxonomy based on genome phylogeny substantially revises the tree of life.</title>
        <authorList>
            <person name="Parks D.H."/>
            <person name="Chuvochina M."/>
            <person name="Waite D.W."/>
            <person name="Rinke C."/>
            <person name="Skarshewski A."/>
            <person name="Chaumeil P.A."/>
            <person name="Hugenholtz P."/>
        </authorList>
    </citation>
    <scope>NUCLEOTIDE SEQUENCE [LARGE SCALE GENOMIC DNA]</scope>
    <source>
        <strain evidence="3">UBA11482</strain>
    </source>
</reference>
<dbReference type="PANTHER" id="PTHR33393:SF12">
    <property type="entry name" value="CAPSULE BIOSYNTHESIS PROTEIN CAPA"/>
    <property type="match status" value="1"/>
</dbReference>